<dbReference type="Gene3D" id="3.40.250.10">
    <property type="entry name" value="Rhodanese-like domain"/>
    <property type="match status" value="1"/>
</dbReference>
<evidence type="ECO:0000256" key="5">
    <source>
        <dbReference type="ARBA" id="ARBA00023002"/>
    </source>
</evidence>
<keyword evidence="6" id="KW-0676">Redox-active center</keyword>
<dbReference type="PRINTS" id="PR00411">
    <property type="entry name" value="PNDRDTASEI"/>
</dbReference>
<evidence type="ECO:0000259" key="7">
    <source>
        <dbReference type="PROSITE" id="PS50206"/>
    </source>
</evidence>
<dbReference type="KEGG" id="bbae:FRD01_14940"/>
<dbReference type="InterPro" id="IPR050260">
    <property type="entry name" value="FAD-bd_OxRdtase"/>
</dbReference>
<comment type="cofactor">
    <cofactor evidence="1">
        <name>FAD</name>
        <dbReference type="ChEBI" id="CHEBI:57692"/>
    </cofactor>
</comment>
<reference evidence="8 9" key="1">
    <citation type="submission" date="2019-08" db="EMBL/GenBank/DDBJ databases">
        <authorList>
            <person name="Liang Q."/>
        </authorList>
    </citation>
    <scope>NUCLEOTIDE SEQUENCE [LARGE SCALE GENOMIC DNA]</scope>
    <source>
        <strain evidence="8 9">V1718</strain>
    </source>
</reference>
<evidence type="ECO:0000256" key="6">
    <source>
        <dbReference type="ARBA" id="ARBA00023284"/>
    </source>
</evidence>
<dbReference type="SUPFAM" id="SSF52821">
    <property type="entry name" value="Rhodanese/Cell cycle control phosphatase"/>
    <property type="match status" value="1"/>
</dbReference>
<evidence type="ECO:0000256" key="4">
    <source>
        <dbReference type="ARBA" id="ARBA00022827"/>
    </source>
</evidence>
<proteinExistence type="inferred from homology"/>
<dbReference type="PRINTS" id="PR00368">
    <property type="entry name" value="FADPNR"/>
</dbReference>
<evidence type="ECO:0000256" key="2">
    <source>
        <dbReference type="ARBA" id="ARBA00009130"/>
    </source>
</evidence>
<dbReference type="Pfam" id="PF02852">
    <property type="entry name" value="Pyr_redox_dim"/>
    <property type="match status" value="1"/>
</dbReference>
<dbReference type="SUPFAM" id="SSF55424">
    <property type="entry name" value="FAD/NAD-linked reductases, dimerisation (C-terminal) domain"/>
    <property type="match status" value="1"/>
</dbReference>
<dbReference type="Gene3D" id="3.50.50.60">
    <property type="entry name" value="FAD/NAD(P)-binding domain"/>
    <property type="match status" value="2"/>
</dbReference>
<keyword evidence="9" id="KW-1185">Reference proteome</keyword>
<evidence type="ECO:0000313" key="8">
    <source>
        <dbReference type="EMBL" id="QED28504.1"/>
    </source>
</evidence>
<dbReference type="PANTHER" id="PTHR43429">
    <property type="entry name" value="PYRIDINE NUCLEOTIDE-DISULFIDE OXIDOREDUCTASE DOMAIN-CONTAINING"/>
    <property type="match status" value="1"/>
</dbReference>
<comment type="similarity">
    <text evidence="2">Belongs to the class-III pyridine nucleotide-disulfide oxidoreductase family.</text>
</comment>
<sequence length="550" mass="58786">MDVRKIVIIGGVAGGASAATRARRMDENAQIIMLEQDEHVSFANCGLPYHIGGEIPDRDSLLIASPETFKERFKIDVRTFSRAIAIDRVGRKVHVKSLKTGEEYALSYDKLIIATGASPVLPSMEGVHAPNVFTLRNMEDMDQICSVKTVQRARRALVVGAGYVGLEMVEQLQDCGMEVSLVELKDQVLPLLDREIALPIAHELERRGVQVFTGRSVVELVREEDTRVGAAILSDGTRIATDIVIFGIGVRPNSGLAREAGLTLHTNGAVDVDAYMRTSDPDIYAVGDVAVYPCALTESKTWVPLAGPANRAGRLAGEHAATGRSLKMPAVAGTSIVRVFGRNAGITGLSEKRARGLGISADTVTIVAANHASYFPGSELITLKLVYDRETGRVLGLQGVGGEGVDKRLDVAATAIAAGMTVDQLAGVDLAYAPPFGSAKDPIHMAAFAASNQMAGLVRFAPYDASLEGLQVIDVRSQSEREDDPLLCQHIGIPVCEIRARMHELDPLVETVVVCAVGKRSYVAARILNGMGMQNVSTLSGGQTLRRLAS</sequence>
<protein>
    <submittedName>
        <fullName evidence="8">NADH oxidase</fullName>
    </submittedName>
</protein>
<dbReference type="InterPro" id="IPR016156">
    <property type="entry name" value="FAD/NAD-linked_Rdtase_dimer_sf"/>
</dbReference>
<keyword evidence="3" id="KW-0285">Flavoprotein</keyword>
<keyword evidence="4" id="KW-0274">FAD</keyword>
<dbReference type="SUPFAM" id="SSF51905">
    <property type="entry name" value="FAD/NAD(P)-binding domain"/>
    <property type="match status" value="1"/>
</dbReference>
<accession>A0A5B8XSI1</accession>
<dbReference type="InterPro" id="IPR001763">
    <property type="entry name" value="Rhodanese-like_dom"/>
</dbReference>
<dbReference type="Pfam" id="PF07992">
    <property type="entry name" value="Pyr_redox_2"/>
    <property type="match status" value="1"/>
</dbReference>
<dbReference type="InterPro" id="IPR036188">
    <property type="entry name" value="FAD/NAD-bd_sf"/>
</dbReference>
<dbReference type="EMBL" id="CP042467">
    <property type="protein sequence ID" value="QED28504.1"/>
    <property type="molecule type" value="Genomic_DNA"/>
</dbReference>
<dbReference type="OrthoDB" id="9769238at2"/>
<evidence type="ECO:0000256" key="3">
    <source>
        <dbReference type="ARBA" id="ARBA00022630"/>
    </source>
</evidence>
<organism evidence="8 9">
    <name type="scientific">Microvenator marinus</name>
    <dbReference type="NCBI Taxonomy" id="2600177"/>
    <lineage>
        <taxon>Bacteria</taxon>
        <taxon>Deltaproteobacteria</taxon>
        <taxon>Bradymonadales</taxon>
        <taxon>Microvenatoraceae</taxon>
        <taxon>Microvenator</taxon>
    </lineage>
</organism>
<dbReference type="PANTHER" id="PTHR43429:SF1">
    <property type="entry name" value="NAD(P)H SULFUR OXIDOREDUCTASE (COA-DEPENDENT)"/>
    <property type="match status" value="1"/>
</dbReference>
<keyword evidence="5" id="KW-0560">Oxidoreductase</keyword>
<dbReference type="InterPro" id="IPR036873">
    <property type="entry name" value="Rhodanese-like_dom_sf"/>
</dbReference>
<evidence type="ECO:0000313" key="9">
    <source>
        <dbReference type="Proteomes" id="UP000321595"/>
    </source>
</evidence>
<name>A0A5B8XSI1_9DELT</name>
<dbReference type="Proteomes" id="UP000321595">
    <property type="component" value="Chromosome"/>
</dbReference>
<dbReference type="GO" id="GO:0016491">
    <property type="term" value="F:oxidoreductase activity"/>
    <property type="evidence" value="ECO:0007669"/>
    <property type="project" value="UniProtKB-KW"/>
</dbReference>
<feature type="domain" description="Rhodanese" evidence="7">
    <location>
        <begin position="466"/>
        <end position="542"/>
    </location>
</feature>
<dbReference type="AlphaFoldDB" id="A0A5B8XSI1"/>
<evidence type="ECO:0000256" key="1">
    <source>
        <dbReference type="ARBA" id="ARBA00001974"/>
    </source>
</evidence>
<dbReference type="RefSeq" id="WP_146960985.1">
    <property type="nucleotide sequence ID" value="NZ_CP042467.1"/>
</dbReference>
<dbReference type="InterPro" id="IPR023753">
    <property type="entry name" value="FAD/NAD-binding_dom"/>
</dbReference>
<gene>
    <name evidence="8" type="ORF">FRD01_14940</name>
</gene>
<dbReference type="InterPro" id="IPR004099">
    <property type="entry name" value="Pyr_nucl-diS_OxRdtase_dimer"/>
</dbReference>
<dbReference type="PROSITE" id="PS50206">
    <property type="entry name" value="RHODANESE_3"/>
    <property type="match status" value="1"/>
</dbReference>